<dbReference type="Pfam" id="PF00069">
    <property type="entry name" value="Pkinase"/>
    <property type="match status" value="1"/>
</dbReference>
<dbReference type="Gene3D" id="1.10.510.10">
    <property type="entry name" value="Transferase(Phosphotransferase) domain 1"/>
    <property type="match status" value="1"/>
</dbReference>
<evidence type="ECO:0000256" key="1">
    <source>
        <dbReference type="ARBA" id="ARBA00022679"/>
    </source>
</evidence>
<dbReference type="InterPro" id="IPR000719">
    <property type="entry name" value="Prot_kinase_dom"/>
</dbReference>
<keyword evidence="3" id="KW-0418">Kinase</keyword>
<keyword evidence="4 5" id="KW-0067">ATP-binding</keyword>
<reference evidence="8" key="3">
    <citation type="submission" date="2015-04" db="UniProtKB">
        <authorList>
            <consortium name="EnsemblPlants"/>
        </authorList>
    </citation>
    <scope>IDENTIFICATION</scope>
</reference>
<dbReference type="PROSITE" id="PS50011">
    <property type="entry name" value="PROTEIN_KINASE_DOM"/>
    <property type="match status" value="1"/>
</dbReference>
<dbReference type="Gramene" id="LPERR11G19690.1">
    <property type="protein sequence ID" value="LPERR11G19690.1"/>
    <property type="gene ID" value="LPERR11G19690"/>
</dbReference>
<dbReference type="STRING" id="77586.A0A0D9XVH9"/>
<dbReference type="PANTHER" id="PTHR27005">
    <property type="entry name" value="WALL-ASSOCIATED RECEPTOR KINASE-LIKE 21"/>
    <property type="match status" value="1"/>
</dbReference>
<dbReference type="AlphaFoldDB" id="A0A0D9XVH9"/>
<dbReference type="SMART" id="SM00220">
    <property type="entry name" value="S_TKc"/>
    <property type="match status" value="1"/>
</dbReference>
<dbReference type="GO" id="GO:0005886">
    <property type="term" value="C:plasma membrane"/>
    <property type="evidence" value="ECO:0007669"/>
    <property type="project" value="TreeGrafter"/>
</dbReference>
<evidence type="ECO:0000259" key="7">
    <source>
        <dbReference type="PROSITE" id="PS50011"/>
    </source>
</evidence>
<feature type="binding site" evidence="5">
    <location>
        <position position="51"/>
    </location>
    <ligand>
        <name>ATP</name>
        <dbReference type="ChEBI" id="CHEBI:30616"/>
    </ligand>
</feature>
<feature type="domain" description="Protein kinase" evidence="7">
    <location>
        <begin position="16"/>
        <end position="317"/>
    </location>
</feature>
<evidence type="ECO:0000313" key="9">
    <source>
        <dbReference type="Proteomes" id="UP000032180"/>
    </source>
</evidence>
<dbReference type="Gene3D" id="3.30.200.20">
    <property type="entry name" value="Phosphorylase Kinase, domain 1"/>
    <property type="match status" value="1"/>
</dbReference>
<protein>
    <recommendedName>
        <fullName evidence="7">Protein kinase domain-containing protein</fullName>
    </recommendedName>
</protein>
<dbReference type="GO" id="GO:0004674">
    <property type="term" value="F:protein serine/threonine kinase activity"/>
    <property type="evidence" value="ECO:0007669"/>
    <property type="project" value="UniProtKB-KW"/>
</dbReference>
<dbReference type="PROSITE" id="PS00108">
    <property type="entry name" value="PROTEIN_KINASE_ST"/>
    <property type="match status" value="1"/>
</dbReference>
<evidence type="ECO:0000313" key="8">
    <source>
        <dbReference type="EnsemblPlants" id="LPERR11G19690.1"/>
    </source>
</evidence>
<keyword evidence="9" id="KW-1185">Reference proteome</keyword>
<evidence type="ECO:0000256" key="6">
    <source>
        <dbReference type="RuleBase" id="RU000304"/>
    </source>
</evidence>
<accession>A0A0D9XVH9</accession>
<dbReference type="InterPro" id="IPR017441">
    <property type="entry name" value="Protein_kinase_ATP_BS"/>
</dbReference>
<dbReference type="InterPro" id="IPR008271">
    <property type="entry name" value="Ser/Thr_kinase_AS"/>
</dbReference>
<proteinExistence type="inferred from homology"/>
<dbReference type="InterPro" id="IPR011009">
    <property type="entry name" value="Kinase-like_dom_sf"/>
</dbReference>
<dbReference type="GO" id="GO:0007166">
    <property type="term" value="P:cell surface receptor signaling pathway"/>
    <property type="evidence" value="ECO:0007669"/>
    <property type="project" value="InterPro"/>
</dbReference>
<reference evidence="9" key="2">
    <citation type="submission" date="2013-12" db="EMBL/GenBank/DDBJ databases">
        <authorList>
            <person name="Yu Y."/>
            <person name="Lee S."/>
            <person name="de Baynast K."/>
            <person name="Wissotski M."/>
            <person name="Liu L."/>
            <person name="Talag J."/>
            <person name="Goicoechea J."/>
            <person name="Angelova A."/>
            <person name="Jetty R."/>
            <person name="Kudrna D."/>
            <person name="Golser W."/>
            <person name="Rivera L."/>
            <person name="Zhang J."/>
            <person name="Wing R."/>
        </authorList>
    </citation>
    <scope>NUCLEOTIDE SEQUENCE</scope>
</reference>
<reference evidence="8 9" key="1">
    <citation type="submission" date="2012-08" db="EMBL/GenBank/DDBJ databases">
        <title>Oryza genome evolution.</title>
        <authorList>
            <person name="Wing R.A."/>
        </authorList>
    </citation>
    <scope>NUCLEOTIDE SEQUENCE</scope>
</reference>
<evidence type="ECO:0000256" key="2">
    <source>
        <dbReference type="ARBA" id="ARBA00022741"/>
    </source>
</evidence>
<dbReference type="EnsemblPlants" id="LPERR11G19690.1">
    <property type="protein sequence ID" value="LPERR11G19690.1"/>
    <property type="gene ID" value="LPERR11G19690"/>
</dbReference>
<dbReference type="Proteomes" id="UP000032180">
    <property type="component" value="Chromosome 11"/>
</dbReference>
<dbReference type="PROSITE" id="PS00107">
    <property type="entry name" value="PROTEIN_KINASE_ATP"/>
    <property type="match status" value="1"/>
</dbReference>
<keyword evidence="1" id="KW-0808">Transferase</keyword>
<dbReference type="SUPFAM" id="SSF56112">
    <property type="entry name" value="Protein kinase-like (PK-like)"/>
    <property type="match status" value="1"/>
</dbReference>
<organism evidence="8 9">
    <name type="scientific">Leersia perrieri</name>
    <dbReference type="NCBI Taxonomy" id="77586"/>
    <lineage>
        <taxon>Eukaryota</taxon>
        <taxon>Viridiplantae</taxon>
        <taxon>Streptophyta</taxon>
        <taxon>Embryophyta</taxon>
        <taxon>Tracheophyta</taxon>
        <taxon>Spermatophyta</taxon>
        <taxon>Magnoliopsida</taxon>
        <taxon>Liliopsida</taxon>
        <taxon>Poales</taxon>
        <taxon>Poaceae</taxon>
        <taxon>BOP clade</taxon>
        <taxon>Oryzoideae</taxon>
        <taxon>Oryzeae</taxon>
        <taxon>Oryzinae</taxon>
        <taxon>Leersia</taxon>
    </lineage>
</organism>
<dbReference type="PANTHER" id="PTHR27005:SF162">
    <property type="entry name" value="OS11G0691500 PROTEIN"/>
    <property type="match status" value="1"/>
</dbReference>
<dbReference type="HOGENOM" id="CLU_000288_21_4_1"/>
<name>A0A0D9XVH9_9ORYZ</name>
<comment type="similarity">
    <text evidence="6">Belongs to the protein kinase superfamily.</text>
</comment>
<evidence type="ECO:0000256" key="3">
    <source>
        <dbReference type="ARBA" id="ARBA00022777"/>
    </source>
</evidence>
<evidence type="ECO:0000256" key="5">
    <source>
        <dbReference type="PROSITE-ProRule" id="PRU10141"/>
    </source>
</evidence>
<evidence type="ECO:0000256" key="4">
    <source>
        <dbReference type="ARBA" id="ARBA00022840"/>
    </source>
</evidence>
<dbReference type="GO" id="GO:0005524">
    <property type="term" value="F:ATP binding"/>
    <property type="evidence" value="ECO:0007669"/>
    <property type="project" value="UniProtKB-UniRule"/>
</dbReference>
<sequence>MDIAVFTVKELDIITNKKCNKIGEGAFGEVYKGTHNNQDVAVKYCKSSVAKGVARSRGKDGFINRIATKSSASQIDGHKALVANEIMVQLHIRHANVVRLIGCCMETKVPILVFEFIPNCLESMLHGAERQDLSLQKRLDIAIGSMEAIAYMHSRGPQSIVHGDVKPANILISDDLTPKVSDFGSSKLALKIKHVYADMNYIDPVYVKTGNITEKSDAYSFGFVLMELITRKKAQYNGTSVQPDFVKYYTDDDARRNMYDQDMLYTSDLETARCMECLDTMAAIAIWCLKDDVDERPTMAEALEKLKQLRATMQSSF</sequence>
<keyword evidence="6" id="KW-0723">Serine/threonine-protein kinase</keyword>
<dbReference type="InterPro" id="IPR045274">
    <property type="entry name" value="WAK-like"/>
</dbReference>
<keyword evidence="2 5" id="KW-0547">Nucleotide-binding</keyword>